<feature type="coiled-coil region" evidence="1">
    <location>
        <begin position="833"/>
        <end position="860"/>
    </location>
</feature>
<dbReference type="Proteomes" id="UP000177798">
    <property type="component" value="Chromosome 12"/>
</dbReference>
<dbReference type="KEGG" id="ssl:SS1G_11176"/>
<reference evidence="4" key="1">
    <citation type="journal article" date="2017" name="Genome Biol. Evol.">
        <title>The complete genome sequence of the phytopathogenic fungus Sclerotinia sclerotiorum reveals insights into the genome architecture of broad host range pathogens.</title>
        <authorList>
            <person name="Derbyshire M."/>
            <person name="Denton-Giles M."/>
            <person name="Hegedus D."/>
            <person name="Seifbarghy S."/>
            <person name="Rollins J."/>
            <person name="van Kan J."/>
            <person name="Seidl M.F."/>
            <person name="Faino L."/>
            <person name="Mbengue M."/>
            <person name="Navaud O."/>
            <person name="Raffaele S."/>
            <person name="Hammond-Kosack K."/>
            <person name="Heard S."/>
            <person name="Oliver R."/>
        </authorList>
    </citation>
    <scope>NUCLEOTIDE SEQUENCE [LARGE SCALE GENOMIC DNA]</scope>
    <source>
        <strain evidence="4">ATCC 18683 / 1980 / Ss-1</strain>
    </source>
</reference>
<proteinExistence type="predicted"/>
<dbReference type="EMBL" id="CP017825">
    <property type="protein sequence ID" value="APA14009.1"/>
    <property type="molecule type" value="Genomic_DNA"/>
</dbReference>
<feature type="region of interest" description="Disordered" evidence="2">
    <location>
        <begin position="1115"/>
        <end position="1163"/>
    </location>
</feature>
<feature type="region of interest" description="Disordered" evidence="2">
    <location>
        <begin position="123"/>
        <end position="149"/>
    </location>
</feature>
<protein>
    <submittedName>
        <fullName evidence="3">Uncharacterized protein</fullName>
    </submittedName>
</protein>
<feature type="compositionally biased region" description="Basic residues" evidence="2">
    <location>
        <begin position="792"/>
        <end position="802"/>
    </location>
</feature>
<accession>A0A1D9QGJ4</accession>
<feature type="region of interest" description="Disordered" evidence="2">
    <location>
        <begin position="1284"/>
        <end position="1365"/>
    </location>
</feature>
<dbReference type="OrthoDB" id="3559138at2759"/>
<feature type="compositionally biased region" description="Polar residues" evidence="2">
    <location>
        <begin position="47"/>
        <end position="60"/>
    </location>
</feature>
<name>A0A1D9QGJ4_SCLS1</name>
<feature type="region of interest" description="Disordered" evidence="2">
    <location>
        <begin position="1044"/>
        <end position="1080"/>
    </location>
</feature>
<evidence type="ECO:0000313" key="4">
    <source>
        <dbReference type="Proteomes" id="UP000177798"/>
    </source>
</evidence>
<feature type="compositionally biased region" description="Gly residues" evidence="2">
    <location>
        <begin position="1285"/>
        <end position="1295"/>
    </location>
</feature>
<feature type="region of interest" description="Disordered" evidence="2">
    <location>
        <begin position="1"/>
        <end position="71"/>
    </location>
</feature>
<sequence>MHIWAGSGSSSNGKETIRRRTRTPQKTIRGLKKRKSSASIGLGMDGSCSNGEVGNASLSPAPSPRRDSGIDCVMAFEPQSEDSIHSYDVGEDMVKSLNVGSLDSDSGKVNTIGRIEDGLKKLRRKKSDRDLHDESQVSSTSRKSKGRGVPLKELNHALGNGADDLCSSLGGLSRMMESNKRIFGAIREREERLAATTDKDSNGNVLNMKSSLGIKQIVSKEILQPDVTESIQDNPQHSIIIKGKNGLGKITSTKEVMEHERPDKYLGPCTAEENPKILSTASHSNTSSSFSENDMERVFSERCEQISEPESTDEQPGGENFVSVIESDFDSEREDKAEGIFSVRCEEIFGPESTNEHVGNECSTPDIKPLHTSEDENESQRAFSISCEQVPELDMDGYFGDECLTPCFKSPDNALGISQETIHCNASIVGFSLRVPHLVREARQSLFTSSHSRNTDVSLSSQESMGEITSLKEIEFCASGLKNYGADDDVKSSLEPGVDDSPQIRYERALASVEEFSSNLGSPMSLSMMDNYKMEMDSFMTGDMVESSAGITVDGEAEIKANDGGKFPLFQGSAISSLEPLRQIKVHSPKTKNNENSPSLQDSLERDIKNSEGFSPVHQEVLNSMTPKHSIHYTIREKPDKHHKHHYKTVFKPVSWKSHENGRNLSQGVAQMERNPSRYPAEKRSFSQPNGSCSMSWTGQNSHSSFESDCAEGHGSEEWLLGTEGCSGSEEKMQRFWMKDSKEVVVDVWNVREEMDMEAPTTTCHSIPQIDGQNSPPLLAVDSLVEPVRSPSPRKRLQKVNRSKSPSSANKSSSSSLGKIFQNSRIEGMEGEIRYLRMEVEGLKRMVDELDRELKGVRVREESSCERVGYLGNRMEEVWSAVYGKGWDAGNVGGEGVEWEDKGEVDWTREVRDVGLLRVLGRMKRDGYDEKKRDASDEPLKERGIESCEVDLMVPTSWKPEPKSKITVNDDEDEFENEEFRSLNTPISLEQQASKELDACEDLGVRRENTLRKLLKIKSLLTDDGRTSDEELARLEREMVSLRSEREMAGGGGERCEDRSRMEGDGEFEEMGKEDVNENAKGKAVLGDLLEDKDSREDNGDEQVLKYNAEHFHKEHNPDAGFEDIDRNPMSIDQEGGLKNGIREDRKGKQKDGMGAEKKCKRTTWSWRPDAAEMEGLFEVGISRGNEGDDGRIRGKEIEEDEKEQEKKRVESLISYLLARQEIDKVMMEEWWEVERERDLEEIRGLREMVEELKGLVLSGKGNGNGNKDEDELHDCDKLGCGCYPSGGGNGGRGRNGGKSRKNRKSGKANNVANMRKRDICDFADDGWDEEEGSEEERDGGNGNGNGNGRGFWDWVGGGILWRQD</sequence>
<gene>
    <name evidence="3" type="ORF">sscle_12g087790</name>
</gene>
<evidence type="ECO:0000256" key="1">
    <source>
        <dbReference type="SAM" id="Coils"/>
    </source>
</evidence>
<evidence type="ECO:0000313" key="3">
    <source>
        <dbReference type="EMBL" id="APA14009.1"/>
    </source>
</evidence>
<organism evidence="3 4">
    <name type="scientific">Sclerotinia sclerotiorum (strain ATCC 18683 / 1980 / Ss-1)</name>
    <name type="common">White mold</name>
    <name type="synonym">Whetzelinia sclerotiorum</name>
    <dbReference type="NCBI Taxonomy" id="665079"/>
    <lineage>
        <taxon>Eukaryota</taxon>
        <taxon>Fungi</taxon>
        <taxon>Dikarya</taxon>
        <taxon>Ascomycota</taxon>
        <taxon>Pezizomycotina</taxon>
        <taxon>Leotiomycetes</taxon>
        <taxon>Helotiales</taxon>
        <taxon>Sclerotiniaceae</taxon>
        <taxon>Sclerotinia</taxon>
    </lineage>
</organism>
<feature type="region of interest" description="Disordered" evidence="2">
    <location>
        <begin position="1181"/>
        <end position="1206"/>
    </location>
</feature>
<feature type="compositionally biased region" description="Low complexity" evidence="2">
    <location>
        <begin position="803"/>
        <end position="816"/>
    </location>
</feature>
<feature type="compositionally biased region" description="Gly residues" evidence="2">
    <location>
        <begin position="1341"/>
        <end position="1365"/>
    </location>
</feature>
<dbReference type="RefSeq" id="XP_001587934.1">
    <property type="nucleotide sequence ID" value="XM_001587884.1"/>
</dbReference>
<feature type="compositionally biased region" description="Acidic residues" evidence="2">
    <location>
        <begin position="1322"/>
        <end position="1338"/>
    </location>
</feature>
<feature type="compositionally biased region" description="Basic residues" evidence="2">
    <location>
        <begin position="1296"/>
        <end position="1307"/>
    </location>
</feature>
<feature type="compositionally biased region" description="Basic residues" evidence="2">
    <location>
        <begin position="17"/>
        <end position="36"/>
    </location>
</feature>
<evidence type="ECO:0000256" key="2">
    <source>
        <dbReference type="SAM" id="MobiDB-lite"/>
    </source>
</evidence>
<feature type="compositionally biased region" description="Basic and acidic residues" evidence="2">
    <location>
        <begin position="1141"/>
        <end position="1158"/>
    </location>
</feature>
<feature type="compositionally biased region" description="Basic and acidic residues" evidence="2">
    <location>
        <begin position="1186"/>
        <end position="1197"/>
    </location>
</feature>
<feature type="region of interest" description="Disordered" evidence="2">
    <location>
        <begin position="672"/>
        <end position="692"/>
    </location>
</feature>
<keyword evidence="1" id="KW-0175">Coiled coil</keyword>
<feature type="region of interest" description="Disordered" evidence="2">
    <location>
        <begin position="787"/>
        <end position="821"/>
    </location>
</feature>
<dbReference type="VEuPathDB" id="FungiDB:sscle_12g087790"/>